<keyword evidence="2" id="KW-0067">ATP-binding</keyword>
<dbReference type="Gene3D" id="1.10.3290.10">
    <property type="entry name" value="Fido-like domain"/>
    <property type="match status" value="1"/>
</dbReference>
<evidence type="ECO:0000313" key="5">
    <source>
        <dbReference type="EMBL" id="TIH32257.1"/>
    </source>
</evidence>
<organism evidence="5 6">
    <name type="scientific">Subtercola vilae</name>
    <dbReference type="NCBI Taxonomy" id="2056433"/>
    <lineage>
        <taxon>Bacteria</taxon>
        <taxon>Bacillati</taxon>
        <taxon>Actinomycetota</taxon>
        <taxon>Actinomycetes</taxon>
        <taxon>Micrococcales</taxon>
        <taxon>Microbacteriaceae</taxon>
        <taxon>Subtercola</taxon>
    </lineage>
</organism>
<dbReference type="InterPro" id="IPR003812">
    <property type="entry name" value="Fido"/>
</dbReference>
<proteinExistence type="predicted"/>
<evidence type="ECO:0000259" key="4">
    <source>
        <dbReference type="PROSITE" id="PS51459"/>
    </source>
</evidence>
<feature type="binding site" evidence="2">
    <location>
        <begin position="218"/>
        <end position="225"/>
    </location>
    <ligand>
        <name>ATP</name>
        <dbReference type="ChEBI" id="CHEBI:30616"/>
    </ligand>
</feature>
<dbReference type="InterPro" id="IPR040198">
    <property type="entry name" value="Fido_containing"/>
</dbReference>
<keyword evidence="6" id="KW-1185">Reference proteome</keyword>
<dbReference type="EMBL" id="QYRT01000041">
    <property type="protein sequence ID" value="TIH32257.1"/>
    <property type="molecule type" value="Genomic_DNA"/>
</dbReference>
<evidence type="ECO:0000256" key="2">
    <source>
        <dbReference type="PIRSR" id="PIRSR640198-2"/>
    </source>
</evidence>
<dbReference type="OrthoDB" id="9813719at2"/>
<gene>
    <name evidence="5" type="ORF">D4765_15870</name>
</gene>
<dbReference type="PANTHER" id="PTHR13504:SF38">
    <property type="entry name" value="FIDO DOMAIN-CONTAINING PROTEIN"/>
    <property type="match status" value="1"/>
</dbReference>
<dbReference type="PANTHER" id="PTHR13504">
    <property type="entry name" value="FIDO DOMAIN-CONTAINING PROTEIN DDB_G0283145"/>
    <property type="match status" value="1"/>
</dbReference>
<dbReference type="InterPro" id="IPR036597">
    <property type="entry name" value="Fido-like_dom_sf"/>
</dbReference>
<feature type="domain" description="Fido" evidence="4">
    <location>
        <begin position="123"/>
        <end position="279"/>
    </location>
</feature>
<evidence type="ECO:0000313" key="6">
    <source>
        <dbReference type="Proteomes" id="UP000306192"/>
    </source>
</evidence>
<name>A0A4T2BLK6_9MICO</name>
<feature type="active site" evidence="1">
    <location>
        <position position="214"/>
    </location>
</feature>
<dbReference type="RefSeq" id="WP_136643295.1">
    <property type="nucleotide sequence ID" value="NZ_QYRT01000041.1"/>
</dbReference>
<reference evidence="5 6" key="1">
    <citation type="journal article" date="2019" name="Microorganisms">
        <title>Systematic Affiliation and Genome Analysis of Subtercola vilae DB165(T) with Particular Emphasis on Cold Adaptation of an Isolate from a High-Altitude Cold Volcano Lake.</title>
        <authorList>
            <person name="Villalobos A.S."/>
            <person name="Wiese J."/>
            <person name="Imhoff J.F."/>
            <person name="Dorador C."/>
            <person name="Keller A."/>
            <person name="Hentschel U."/>
        </authorList>
    </citation>
    <scope>NUCLEOTIDE SEQUENCE [LARGE SCALE GENOMIC DNA]</scope>
    <source>
        <strain evidence="5 6">DB165</strain>
    </source>
</reference>
<dbReference type="GO" id="GO:0005524">
    <property type="term" value="F:ATP binding"/>
    <property type="evidence" value="ECO:0007669"/>
    <property type="project" value="UniProtKB-KW"/>
</dbReference>
<comment type="caution">
    <text evidence="5">The sequence shown here is derived from an EMBL/GenBank/DDBJ whole genome shotgun (WGS) entry which is preliminary data.</text>
</comment>
<dbReference type="PROSITE" id="PS51459">
    <property type="entry name" value="FIDO"/>
    <property type="match status" value="1"/>
</dbReference>
<evidence type="ECO:0000256" key="1">
    <source>
        <dbReference type="PIRSR" id="PIRSR640198-1"/>
    </source>
</evidence>
<protein>
    <submittedName>
        <fullName evidence="5">Fic family protein</fullName>
    </submittedName>
</protein>
<feature type="binding site" evidence="2">
    <location>
        <begin position="257"/>
        <end position="258"/>
    </location>
    <ligand>
        <name>ATP</name>
        <dbReference type="ChEBI" id="CHEBI:30616"/>
    </ligand>
</feature>
<evidence type="ECO:0000256" key="3">
    <source>
        <dbReference type="PIRSR" id="PIRSR640198-3"/>
    </source>
</evidence>
<feature type="site" description="Important for autoinhibition of adenylyltransferase activity" evidence="3">
    <location>
        <position position="71"/>
    </location>
</feature>
<dbReference type="SUPFAM" id="SSF140931">
    <property type="entry name" value="Fic-like"/>
    <property type="match status" value="1"/>
</dbReference>
<dbReference type="AlphaFoldDB" id="A0A4T2BLK6"/>
<sequence>MTVPTRAYESSHEWLTFKFDPDKLSSIAWAHLGESYSKCQHLSGTPLQPMVAMHLSEVFLRRGALASAAIEGNTLNEEQVEDIVVRKKSMPESQRYQEQEVLNVIEALNQVREEVAATGKFRLSPEWLKQKHAVLMQDLELEDHVVPGEYRTVQVGVGNYRGAPTEDVDYLVDRLCSWINEIIEQAENSKSLDQRFFLSFFAATLSHVYVAWIHPFGDGNGRTARLVEAAILANSQTVPWVSTTVLSNYYNKTKPRYYSRLDAASRARDLPGFISYSAIGFRDELREQIVEVQSQQRRVAWINYVHERFGHEPNTDTAKRRREVVLSFPQGGEVQKKTIRLLTPAIAVMYANASDKLFNRDLTKLKELGLLREVGRGRFVSNIALMDAFIPKPELGVVLPIVVRQNGSGDDE</sequence>
<accession>A0A4T2BLK6</accession>
<keyword evidence="2" id="KW-0547">Nucleotide-binding</keyword>
<dbReference type="Pfam" id="PF02661">
    <property type="entry name" value="Fic"/>
    <property type="match status" value="1"/>
</dbReference>
<dbReference type="Proteomes" id="UP000306192">
    <property type="component" value="Unassembled WGS sequence"/>
</dbReference>